<sequence>MNMQDIMKAVIPILVMCIAWLLGQVSSFQTRLTQIEGKMPALITQEGVPTDSPISAERRAKMREEIYREIFDIHVRVKLLEERNKK</sequence>
<reference evidence="1" key="1">
    <citation type="submission" date="2020-05" db="EMBL/GenBank/DDBJ databases">
        <authorList>
            <person name="Chiriac C."/>
            <person name="Salcher M."/>
            <person name="Ghai R."/>
            <person name="Kavagutti S V."/>
        </authorList>
    </citation>
    <scope>NUCLEOTIDE SEQUENCE</scope>
</reference>
<evidence type="ECO:0000313" key="1">
    <source>
        <dbReference type="EMBL" id="CAB5225649.1"/>
    </source>
</evidence>
<organism evidence="1">
    <name type="scientific">uncultured Caudovirales phage</name>
    <dbReference type="NCBI Taxonomy" id="2100421"/>
    <lineage>
        <taxon>Viruses</taxon>
        <taxon>Duplodnaviria</taxon>
        <taxon>Heunggongvirae</taxon>
        <taxon>Uroviricota</taxon>
        <taxon>Caudoviricetes</taxon>
        <taxon>Peduoviridae</taxon>
        <taxon>Maltschvirus</taxon>
        <taxon>Maltschvirus maltsch</taxon>
    </lineage>
</organism>
<name>A0A6J7X730_9CAUD</name>
<protein>
    <submittedName>
        <fullName evidence="1">Uncharacterized protein</fullName>
    </submittedName>
</protein>
<gene>
    <name evidence="1" type="ORF">UFOVP746_46</name>
</gene>
<dbReference type="EMBL" id="LR798342">
    <property type="protein sequence ID" value="CAB5225649.1"/>
    <property type="molecule type" value="Genomic_DNA"/>
</dbReference>
<proteinExistence type="predicted"/>
<accession>A0A6J7X730</accession>